<dbReference type="GO" id="GO:0004668">
    <property type="term" value="F:protein-arginine deiminase activity"/>
    <property type="evidence" value="ECO:0007669"/>
    <property type="project" value="InterPro"/>
</dbReference>
<evidence type="ECO:0000313" key="2">
    <source>
        <dbReference type="EMBL" id="CAB4871210.1"/>
    </source>
</evidence>
<evidence type="ECO:0000256" key="1">
    <source>
        <dbReference type="ARBA" id="ARBA00022801"/>
    </source>
</evidence>
<dbReference type="PANTHER" id="PTHR31377:SF0">
    <property type="entry name" value="AGMATINE DEIMINASE-RELATED"/>
    <property type="match status" value="1"/>
</dbReference>
<organism evidence="2">
    <name type="scientific">freshwater metagenome</name>
    <dbReference type="NCBI Taxonomy" id="449393"/>
    <lineage>
        <taxon>unclassified sequences</taxon>
        <taxon>metagenomes</taxon>
        <taxon>ecological metagenomes</taxon>
    </lineage>
</organism>
<dbReference type="Gene3D" id="3.75.10.10">
    <property type="entry name" value="L-arginine/glycine Amidinotransferase, Chain A"/>
    <property type="match status" value="1"/>
</dbReference>
<reference evidence="2" key="1">
    <citation type="submission" date="2020-05" db="EMBL/GenBank/DDBJ databases">
        <authorList>
            <person name="Chiriac C."/>
            <person name="Salcher M."/>
            <person name="Ghai R."/>
            <person name="Kavagutti S V."/>
        </authorList>
    </citation>
    <scope>NUCLEOTIDE SEQUENCE</scope>
</reference>
<dbReference type="AlphaFoldDB" id="A0A6J7DPF9"/>
<dbReference type="GO" id="GO:0009446">
    <property type="term" value="P:putrescine biosynthetic process"/>
    <property type="evidence" value="ECO:0007669"/>
    <property type="project" value="InterPro"/>
</dbReference>
<dbReference type="EMBL" id="CAFBLU010000009">
    <property type="protein sequence ID" value="CAB4871210.1"/>
    <property type="molecule type" value="Genomic_DNA"/>
</dbReference>
<protein>
    <submittedName>
        <fullName evidence="2">Unannotated protein</fullName>
    </submittedName>
</protein>
<dbReference type="SUPFAM" id="SSF55909">
    <property type="entry name" value="Pentein"/>
    <property type="match status" value="1"/>
</dbReference>
<gene>
    <name evidence="2" type="ORF">UFOPK3444_00735</name>
</gene>
<accession>A0A6J7DPF9</accession>
<dbReference type="PANTHER" id="PTHR31377">
    <property type="entry name" value="AGMATINE DEIMINASE-RELATED"/>
    <property type="match status" value="1"/>
</dbReference>
<dbReference type="InterPro" id="IPR007466">
    <property type="entry name" value="Peptidyl-Arg-deiminase_porph"/>
</dbReference>
<dbReference type="Pfam" id="PF04371">
    <property type="entry name" value="PAD_porph"/>
    <property type="match status" value="1"/>
</dbReference>
<keyword evidence="1" id="KW-0378">Hydrolase</keyword>
<name>A0A6J7DPF9_9ZZZZ</name>
<proteinExistence type="predicted"/>
<dbReference type="GO" id="GO:0047632">
    <property type="term" value="F:agmatine deiminase activity"/>
    <property type="evidence" value="ECO:0007669"/>
    <property type="project" value="TreeGrafter"/>
</dbReference>
<sequence>MSGALATPRDRGLSVPADWEPHERTLIAWPTRADAWRGTGLDAAKACHTAVVDAVSQFEPVTVVANPEDVEEAQKLCPGNNVEVVGIPIDDSWLRDSGPIIVTGAEGERVGVDFDFNGWGDRFTPYENDRKVSTEILKLLGIERHASSLVLEGGSIVVDGSGLLATTEQCLLNENRNLDTPRGDLERALQELLGIDDVIWLDQGLAEDADTDGHVDNICAFLAPGRALLQTAPPGDPNHEPMVRNRERLEAAGVEVETLELLPRAARSGSEDVVIPYLNFYMANGGAVVPTAGVDPDMDEEALGFLRSLMPGREVIGVPALTLAFGGGGIHCITQQVPVA</sequence>